<sequence>MAQLIKNQSVTVDAWKTLEIAEGETPETIALPAGDIIFPFAVWQARKTEIISKHKRIGLLIQPDERVEDIAADLDYFIAIAVNFPQFVDGRGYSSASLLRQRYKYQGELRAVGDVLHDQLFFMQRVGFDSYALKDGKNAVYALQAGFSPFSETYQTSTGQPEPYFRRRTA</sequence>
<protein>
    <submittedName>
        <fullName evidence="1">DUF934 domain-containing protein</fullName>
    </submittedName>
</protein>
<evidence type="ECO:0000313" key="2">
    <source>
        <dbReference type="Proteomes" id="UP000739411"/>
    </source>
</evidence>
<gene>
    <name evidence="1" type="ORF">IPJ38_19615</name>
</gene>
<evidence type="ECO:0000313" key="1">
    <source>
        <dbReference type="EMBL" id="MBK7416976.1"/>
    </source>
</evidence>
<dbReference type="AlphaFoldDB" id="A0A935MZQ5"/>
<dbReference type="Pfam" id="PF06073">
    <property type="entry name" value="DUF934"/>
    <property type="match status" value="1"/>
</dbReference>
<dbReference type="Proteomes" id="UP000739411">
    <property type="component" value="Unassembled WGS sequence"/>
</dbReference>
<proteinExistence type="predicted"/>
<accession>A0A935MZQ5</accession>
<reference evidence="1 2" key="1">
    <citation type="submission" date="2020-10" db="EMBL/GenBank/DDBJ databases">
        <title>Connecting structure to function with the recovery of over 1000 high-quality activated sludge metagenome-assembled genomes encoding full-length rRNA genes using long-read sequencing.</title>
        <authorList>
            <person name="Singleton C.M."/>
            <person name="Petriglieri F."/>
            <person name="Kristensen J.M."/>
            <person name="Kirkegaard R.H."/>
            <person name="Michaelsen T.Y."/>
            <person name="Andersen M.H."/>
            <person name="Karst S.M."/>
            <person name="Dueholm M.S."/>
            <person name="Nielsen P.H."/>
            <person name="Albertsen M."/>
        </authorList>
    </citation>
    <scope>NUCLEOTIDE SEQUENCE [LARGE SCALE GENOMIC DNA]</scope>
    <source>
        <strain evidence="1">EsbW_18-Q3-R4-48_BATAC.463</strain>
    </source>
</reference>
<name>A0A935MZQ5_9RHOO</name>
<dbReference type="InterPro" id="IPR008318">
    <property type="entry name" value="UCP030820"/>
</dbReference>
<organism evidence="1 2">
    <name type="scientific">Candidatus Dechloromonas phosphorivorans</name>
    <dbReference type="NCBI Taxonomy" id="2899244"/>
    <lineage>
        <taxon>Bacteria</taxon>
        <taxon>Pseudomonadati</taxon>
        <taxon>Pseudomonadota</taxon>
        <taxon>Betaproteobacteria</taxon>
        <taxon>Rhodocyclales</taxon>
        <taxon>Azonexaceae</taxon>
        <taxon>Dechloromonas</taxon>
    </lineage>
</organism>
<dbReference type="PIRSF" id="PIRSF030820">
    <property type="entry name" value="UCP030820"/>
    <property type="match status" value="1"/>
</dbReference>
<dbReference type="EMBL" id="JADJMS010000047">
    <property type="protein sequence ID" value="MBK7416976.1"/>
    <property type="molecule type" value="Genomic_DNA"/>
</dbReference>
<comment type="caution">
    <text evidence="1">The sequence shown here is derived from an EMBL/GenBank/DDBJ whole genome shotgun (WGS) entry which is preliminary data.</text>
</comment>